<feature type="transmembrane region" description="Helical" evidence="7">
    <location>
        <begin position="6"/>
        <end position="30"/>
    </location>
</feature>
<comment type="subcellular location">
    <subcellularLocation>
        <location evidence="7">Plastid</location>
        <location evidence="7">Chloroplast thylakoid membrane</location>
        <topology evidence="7">Single-pass membrane protein</topology>
    </subcellularLocation>
</comment>
<dbReference type="RefSeq" id="YP_003795503.1">
    <property type="nucleotide sequence ID" value="NC_014346.1"/>
</dbReference>
<dbReference type="SUPFAM" id="SSF81548">
    <property type="entry name" value="Subunit XII of photosystem I reaction centre, PsaM"/>
    <property type="match status" value="1"/>
</dbReference>
<dbReference type="GO" id="GO:0009522">
    <property type="term" value="C:photosystem I"/>
    <property type="evidence" value="ECO:0007669"/>
    <property type="project" value="UniProtKB-KW"/>
</dbReference>
<evidence type="ECO:0000256" key="2">
    <source>
        <dbReference type="ARBA" id="ARBA00022692"/>
    </source>
</evidence>
<dbReference type="AlphaFoldDB" id="E2DSK5"/>
<comment type="similarity">
    <text evidence="7">Belongs to the PsaM family.</text>
</comment>
<proteinExistence type="inferred from homology"/>
<keyword evidence="2 7" id="KW-0812">Transmembrane</keyword>
<dbReference type="GO" id="GO:0009535">
    <property type="term" value="C:chloroplast thylakoid membrane"/>
    <property type="evidence" value="ECO:0007669"/>
    <property type="project" value="UniProtKB-SubCell"/>
</dbReference>
<keyword evidence="3 7" id="KW-0603">Photosystem I</keyword>
<dbReference type="HAMAP" id="MF_00828">
    <property type="entry name" value="PSI_PsaM"/>
    <property type="match status" value="1"/>
</dbReference>
<dbReference type="EMBL" id="GU196268">
    <property type="protein sequence ID" value="ACZ58444.1"/>
    <property type="molecule type" value="Genomic_DNA"/>
</dbReference>
<name>E2DSK5_FLOTE</name>
<protein>
    <recommendedName>
        <fullName evidence="7">Photosystem I reaction center subunit XII</fullName>
    </recommendedName>
    <alternativeName>
        <fullName evidence="7">PSI-M</fullName>
    </alternativeName>
</protein>
<reference evidence="8" key="2">
    <citation type="journal article" date="2010" name="Genome Biol. Evol.">
        <title>The exceptionally large chloroplast genome of the green alga Floydiella terrestris illuminates the evolutionary history of the Chlorophyceae.</title>
        <authorList>
            <person name="Brouard J.S."/>
            <person name="Otis C."/>
            <person name="Lemieux C."/>
            <person name="Turmel M."/>
        </authorList>
    </citation>
    <scope>NUCLEOTIDE SEQUENCE</scope>
</reference>
<dbReference type="InterPro" id="IPR037279">
    <property type="entry name" value="PSI_PsaM_sf"/>
</dbReference>
<dbReference type="InterPro" id="IPR010010">
    <property type="entry name" value="PSI_PsaM"/>
</dbReference>
<keyword evidence="8" id="KW-0150">Chloroplast</keyword>
<keyword evidence="5 7" id="KW-0793">Thylakoid</keyword>
<gene>
    <name evidence="7 8" type="primary">psaM</name>
</gene>
<keyword evidence="6 7" id="KW-0472">Membrane</keyword>
<geneLocation type="chloroplast" evidence="8"/>
<evidence type="ECO:0000256" key="5">
    <source>
        <dbReference type="ARBA" id="ARBA00023078"/>
    </source>
</evidence>
<evidence type="ECO:0000313" key="8">
    <source>
        <dbReference type="EMBL" id="ACZ58444.1"/>
    </source>
</evidence>
<sequence>MTIIESQVFIAMFIALGVGFLAFLLGTALYQRN</sequence>
<dbReference type="Pfam" id="PF07465">
    <property type="entry name" value="PsaM"/>
    <property type="match status" value="1"/>
</dbReference>
<reference evidence="8" key="1">
    <citation type="journal article" date="2008" name="J. Phycol.">
        <title>Deep division in the Chlorophyceae (Chlorophyta) revealed by chloroplast phylogenomic analyseS.</title>
        <authorList>
            <person name="Turmel M."/>
            <person name="Brouard J.-S."/>
            <person name="Gagnon C."/>
            <person name="Otis C."/>
            <person name="Lemieux C."/>
        </authorList>
    </citation>
    <scope>NUCLEOTIDE SEQUENCE</scope>
</reference>
<dbReference type="GeneID" id="9481833"/>
<evidence type="ECO:0000256" key="3">
    <source>
        <dbReference type="ARBA" id="ARBA00022836"/>
    </source>
</evidence>
<keyword evidence="4 7" id="KW-1133">Transmembrane helix</keyword>
<dbReference type="NCBIfam" id="TIGR03053">
    <property type="entry name" value="PS_I_psaM"/>
    <property type="match status" value="1"/>
</dbReference>
<organism evidence="8">
    <name type="scientific">Floydiella terrestris</name>
    <name type="common">Green alga</name>
    <name type="synonym">Planophila terrestris</name>
    <dbReference type="NCBI Taxonomy" id="51328"/>
    <lineage>
        <taxon>Eukaryota</taxon>
        <taxon>Viridiplantae</taxon>
        <taxon>Chlorophyta</taxon>
        <taxon>core chlorophytes</taxon>
        <taxon>Chlorophyceae</taxon>
        <taxon>OCC clade</taxon>
        <taxon>Chaetopeltidales</taxon>
        <taxon>Chaetopeltidaceae</taxon>
        <taxon>Floydiella</taxon>
    </lineage>
</organism>
<keyword evidence="1 7" id="KW-0602">Photosynthesis</keyword>
<keyword evidence="8" id="KW-0934">Plastid</keyword>
<dbReference type="GO" id="GO:0015979">
    <property type="term" value="P:photosynthesis"/>
    <property type="evidence" value="ECO:0007669"/>
    <property type="project" value="UniProtKB-UniRule"/>
</dbReference>
<evidence type="ECO:0000256" key="6">
    <source>
        <dbReference type="ARBA" id="ARBA00023136"/>
    </source>
</evidence>
<evidence type="ECO:0000256" key="4">
    <source>
        <dbReference type="ARBA" id="ARBA00022989"/>
    </source>
</evidence>
<evidence type="ECO:0000256" key="7">
    <source>
        <dbReference type="HAMAP-Rule" id="MF_00828"/>
    </source>
</evidence>
<accession>E2DSK5</accession>
<evidence type="ECO:0000256" key="1">
    <source>
        <dbReference type="ARBA" id="ARBA00022531"/>
    </source>
</evidence>